<dbReference type="AlphaFoldDB" id="Q0ARD1"/>
<feature type="region of interest" description="Disordered" evidence="1">
    <location>
        <begin position="127"/>
        <end position="161"/>
    </location>
</feature>
<evidence type="ECO:0000313" key="3">
    <source>
        <dbReference type="EMBL" id="ABI65156.1"/>
    </source>
</evidence>
<dbReference type="OrthoDB" id="7596780at2"/>
<evidence type="ECO:0000256" key="1">
    <source>
        <dbReference type="SAM" id="MobiDB-lite"/>
    </source>
</evidence>
<organism evidence="3 4">
    <name type="scientific">Maricaulis maris (strain MCS10)</name>
    <name type="common">Caulobacter maris</name>
    <dbReference type="NCBI Taxonomy" id="394221"/>
    <lineage>
        <taxon>Bacteria</taxon>
        <taxon>Pseudomonadati</taxon>
        <taxon>Pseudomonadota</taxon>
        <taxon>Alphaproteobacteria</taxon>
        <taxon>Maricaulales</taxon>
        <taxon>Maricaulaceae</taxon>
        <taxon>Maricaulis</taxon>
    </lineage>
</organism>
<sequence precursor="true">MTISRHAVIAALLLSTALPASALGQQADDAVDGILACRGITETAARLACFDGAAERLASDRDSGELMMVTRSDIAAVEGDSFGFSMPSLPRLRLPRLTIAAADRQHDALAGADMVDRTDDAPAAVADATPPATAQAPASASASDSAAAPTPAPAPAAPAAPAAAATESSVAIVERTEDGDVFRVEMQIERTRTVGYNTTVFYMTNGQVWRQTDSGRVRVPRGDNLTAEIRRGAMTSYLLRINGQGRAIRVERQR</sequence>
<evidence type="ECO:0000313" key="4">
    <source>
        <dbReference type="Proteomes" id="UP000001964"/>
    </source>
</evidence>
<evidence type="ECO:0000256" key="2">
    <source>
        <dbReference type="SAM" id="SignalP"/>
    </source>
</evidence>
<protein>
    <submittedName>
        <fullName evidence="3">Uncharacterized protein</fullName>
    </submittedName>
</protein>
<dbReference type="EMBL" id="CP000449">
    <property type="protein sequence ID" value="ABI65156.1"/>
    <property type="molecule type" value="Genomic_DNA"/>
</dbReference>
<name>Q0ARD1_MARMM</name>
<feature type="chain" id="PRO_5004168418" evidence="2">
    <location>
        <begin position="23"/>
        <end position="254"/>
    </location>
</feature>
<keyword evidence="4" id="KW-1185">Reference proteome</keyword>
<dbReference type="Proteomes" id="UP000001964">
    <property type="component" value="Chromosome"/>
</dbReference>
<dbReference type="RefSeq" id="WP_011642803.1">
    <property type="nucleotide sequence ID" value="NC_008347.1"/>
</dbReference>
<dbReference type="STRING" id="394221.Mmar10_0863"/>
<feature type="signal peptide" evidence="2">
    <location>
        <begin position="1"/>
        <end position="22"/>
    </location>
</feature>
<gene>
    <name evidence="3" type="ordered locus">Mmar10_0863</name>
</gene>
<keyword evidence="2" id="KW-0732">Signal</keyword>
<feature type="compositionally biased region" description="Low complexity" evidence="1">
    <location>
        <begin position="127"/>
        <end position="149"/>
    </location>
</feature>
<accession>Q0ARD1</accession>
<dbReference type="eggNOG" id="ENOG5032UVT">
    <property type="taxonomic scope" value="Bacteria"/>
</dbReference>
<dbReference type="KEGG" id="mmr:Mmar10_0863"/>
<dbReference type="HOGENOM" id="CLU_1233988_0_0_5"/>
<reference evidence="3 4" key="1">
    <citation type="submission" date="2006-08" db="EMBL/GenBank/DDBJ databases">
        <title>Complete sequence of Maricaulis maris MCS10.</title>
        <authorList>
            <consortium name="US DOE Joint Genome Institute"/>
            <person name="Copeland A."/>
            <person name="Lucas S."/>
            <person name="Lapidus A."/>
            <person name="Barry K."/>
            <person name="Detter J.C."/>
            <person name="Glavina del Rio T."/>
            <person name="Hammon N."/>
            <person name="Israni S."/>
            <person name="Dalin E."/>
            <person name="Tice H."/>
            <person name="Pitluck S."/>
            <person name="Saunders E."/>
            <person name="Brettin T."/>
            <person name="Bruce D."/>
            <person name="Han C."/>
            <person name="Tapia R."/>
            <person name="Gilna P."/>
            <person name="Schmutz J."/>
            <person name="Larimer F."/>
            <person name="Land M."/>
            <person name="Hauser L."/>
            <person name="Kyrpides N."/>
            <person name="Mikhailova N."/>
            <person name="Viollier P."/>
            <person name="Stephens C."/>
            <person name="Richardson P."/>
        </authorList>
    </citation>
    <scope>NUCLEOTIDE SEQUENCE [LARGE SCALE GENOMIC DNA]</scope>
    <source>
        <strain evidence="3 4">MCS10</strain>
    </source>
</reference>
<proteinExistence type="predicted"/>